<dbReference type="Gene3D" id="2.130.10.10">
    <property type="entry name" value="YVTN repeat-like/Quinoprotein amine dehydrogenase"/>
    <property type="match status" value="1"/>
</dbReference>
<dbReference type="Proteomes" id="UP000265515">
    <property type="component" value="Unassembled WGS sequence"/>
</dbReference>
<dbReference type="InterPro" id="IPR001680">
    <property type="entry name" value="WD40_rpt"/>
</dbReference>
<dbReference type="SMART" id="SM00320">
    <property type="entry name" value="WD40"/>
    <property type="match status" value="3"/>
</dbReference>
<protein>
    <recommendedName>
        <fullName evidence="4">Small-subunit processome Utp12 domain-containing protein</fullName>
    </recommendedName>
</protein>
<feature type="region of interest" description="Disordered" evidence="3">
    <location>
        <begin position="637"/>
        <end position="699"/>
    </location>
</feature>
<dbReference type="PANTHER" id="PTHR45290:SF1">
    <property type="entry name" value="OS03G0300300 PROTEIN"/>
    <property type="match status" value="1"/>
</dbReference>
<keyword evidence="6" id="KW-1185">Reference proteome</keyword>
<dbReference type="AlphaFoldDB" id="A0A388K843"/>
<dbReference type="PANTHER" id="PTHR45290">
    <property type="entry name" value="OS03G0300300 PROTEIN"/>
    <property type="match status" value="1"/>
</dbReference>
<dbReference type="SUPFAM" id="SSF50998">
    <property type="entry name" value="Quinoprotein alcohol dehydrogenase-like"/>
    <property type="match status" value="1"/>
</dbReference>
<feature type="compositionally biased region" description="Basic and acidic residues" evidence="3">
    <location>
        <begin position="672"/>
        <end position="684"/>
    </location>
</feature>
<dbReference type="Pfam" id="PF04003">
    <property type="entry name" value="Utp12"/>
    <property type="match status" value="1"/>
</dbReference>
<keyword evidence="2" id="KW-0539">Nucleus</keyword>
<proteinExistence type="predicted"/>
<dbReference type="Pfam" id="PF23410">
    <property type="entry name" value="Beta-prop_VPS8"/>
    <property type="match status" value="1"/>
</dbReference>
<dbReference type="EMBL" id="BFEA01000070">
    <property type="protein sequence ID" value="GBG66201.1"/>
    <property type="molecule type" value="Genomic_DNA"/>
</dbReference>
<dbReference type="InterPro" id="IPR007148">
    <property type="entry name" value="SSU_processome_Utp12"/>
</dbReference>
<evidence type="ECO:0000256" key="2">
    <source>
        <dbReference type="ARBA" id="ARBA00023242"/>
    </source>
</evidence>
<feature type="compositionally biased region" description="Acidic residues" evidence="3">
    <location>
        <begin position="686"/>
        <end position="699"/>
    </location>
</feature>
<reference evidence="5 6" key="1">
    <citation type="journal article" date="2018" name="Cell">
        <title>The Chara Genome: Secondary Complexity and Implications for Plant Terrestrialization.</title>
        <authorList>
            <person name="Nishiyama T."/>
            <person name="Sakayama H."/>
            <person name="Vries J.D."/>
            <person name="Buschmann H."/>
            <person name="Saint-Marcoux D."/>
            <person name="Ullrich K.K."/>
            <person name="Haas F.B."/>
            <person name="Vanderstraeten L."/>
            <person name="Becker D."/>
            <person name="Lang D."/>
            <person name="Vosolsobe S."/>
            <person name="Rombauts S."/>
            <person name="Wilhelmsson P.K.I."/>
            <person name="Janitza P."/>
            <person name="Kern R."/>
            <person name="Heyl A."/>
            <person name="Rumpler F."/>
            <person name="Villalobos L.I.A.C."/>
            <person name="Clay J.M."/>
            <person name="Skokan R."/>
            <person name="Toyoda A."/>
            <person name="Suzuki Y."/>
            <person name="Kagoshima H."/>
            <person name="Schijlen E."/>
            <person name="Tajeshwar N."/>
            <person name="Catarino B."/>
            <person name="Hetherington A.J."/>
            <person name="Saltykova A."/>
            <person name="Bonnot C."/>
            <person name="Breuninger H."/>
            <person name="Symeonidi A."/>
            <person name="Radhakrishnan G.V."/>
            <person name="Van Nieuwerburgh F."/>
            <person name="Deforce D."/>
            <person name="Chang C."/>
            <person name="Karol K.G."/>
            <person name="Hedrich R."/>
            <person name="Ulvskov P."/>
            <person name="Glockner G."/>
            <person name="Delwiche C.F."/>
            <person name="Petrasek J."/>
            <person name="Van de Peer Y."/>
            <person name="Friml J."/>
            <person name="Beilby M."/>
            <person name="Dolan L."/>
            <person name="Kohara Y."/>
            <person name="Sugano S."/>
            <person name="Fujiyama A."/>
            <person name="Delaux P.-M."/>
            <person name="Quint M."/>
            <person name="TheiBen G."/>
            <person name="Hagemann M."/>
            <person name="Harholt J."/>
            <person name="Dunand C."/>
            <person name="Zachgo S."/>
            <person name="Langdale J."/>
            <person name="Maumus F."/>
            <person name="Straeten D.V.D."/>
            <person name="Gould S.B."/>
            <person name="Rensing S.A."/>
        </authorList>
    </citation>
    <scope>NUCLEOTIDE SEQUENCE [LARGE SCALE GENOMIC DNA]</scope>
    <source>
        <strain evidence="5 6">S276</strain>
    </source>
</reference>
<dbReference type="OMA" id="PCTALTW"/>
<evidence type="ECO:0000313" key="5">
    <source>
        <dbReference type="EMBL" id="GBG66201.1"/>
    </source>
</evidence>
<dbReference type="GO" id="GO:0005730">
    <property type="term" value="C:nucleolus"/>
    <property type="evidence" value="ECO:0007669"/>
    <property type="project" value="UniProtKB-SubCell"/>
</dbReference>
<evidence type="ECO:0000256" key="1">
    <source>
        <dbReference type="ARBA" id="ARBA00004604"/>
    </source>
</evidence>
<evidence type="ECO:0000259" key="4">
    <source>
        <dbReference type="Pfam" id="PF04003"/>
    </source>
</evidence>
<dbReference type="InterPro" id="IPR011047">
    <property type="entry name" value="Quinoprotein_ADH-like_sf"/>
</dbReference>
<accession>A0A388K843</accession>
<feature type="domain" description="Small-subunit processome Utp12" evidence="4">
    <location>
        <begin position="512"/>
        <end position="613"/>
    </location>
</feature>
<comment type="caution">
    <text evidence="5">The sequence shown here is derived from an EMBL/GenBank/DDBJ whole genome shotgun (WGS) entry which is preliminary data.</text>
</comment>
<gene>
    <name evidence="5" type="ORF">CBR_g57080</name>
</gene>
<dbReference type="Gramene" id="GBG66201">
    <property type="protein sequence ID" value="GBG66201"/>
    <property type="gene ID" value="CBR_g57080"/>
</dbReference>
<evidence type="ECO:0000256" key="3">
    <source>
        <dbReference type="SAM" id="MobiDB-lite"/>
    </source>
</evidence>
<feature type="compositionally biased region" description="Acidic residues" evidence="3">
    <location>
        <begin position="637"/>
        <end position="670"/>
    </location>
</feature>
<organism evidence="5 6">
    <name type="scientific">Chara braunii</name>
    <name type="common">Braun's stonewort</name>
    <dbReference type="NCBI Taxonomy" id="69332"/>
    <lineage>
        <taxon>Eukaryota</taxon>
        <taxon>Viridiplantae</taxon>
        <taxon>Streptophyta</taxon>
        <taxon>Charophyceae</taxon>
        <taxon>Charales</taxon>
        <taxon>Characeae</taxon>
        <taxon>Chara</taxon>
    </lineage>
</organism>
<name>A0A388K843_CHABU</name>
<comment type="subcellular location">
    <subcellularLocation>
        <location evidence="1">Nucleus</location>
        <location evidence="1">Nucleolus</location>
    </subcellularLocation>
</comment>
<dbReference type="InterPro" id="IPR015943">
    <property type="entry name" value="WD40/YVTN_repeat-like_dom_sf"/>
</dbReference>
<evidence type="ECO:0000313" key="6">
    <source>
        <dbReference type="Proteomes" id="UP000265515"/>
    </source>
</evidence>
<dbReference type="OrthoDB" id="30195at2759"/>
<dbReference type="STRING" id="69332.A0A388K843"/>
<dbReference type="Pfam" id="PF00400">
    <property type="entry name" value="WD40"/>
    <property type="match status" value="1"/>
</dbReference>
<sequence length="699" mass="74277">MAPPLGGGMQLREAMSAFDPRGELLAMLSGAGRVKTWDVSTGQLHAEFVYQVGGGDGSLLESNGALAMDYTVLAWGEISVDTAKSKKKKEGKIGHKQRLLAVGTSSGHVLAWDSALGELKWRTNDCNAGGVTSLAFSPTGGVLYAGGADGQVCELDCTSGRILERFRGSKHAISSVAVSPDGGQLLAASSEIKLFDLASKKSQRKFAGHPTSVKALIFAAKGSYAVSSSLGDRHIAVWNCVASKTEDTSGVVAALGMEDPGVAVDWGGEGEESDALKLLAVSENGEVYVWQADSASKLAKSKPIRIRVSNPSQGKGGKKTGDIILAARFVRGADGHQSSAVLVAKGSVAKPEFERVELSDKDGEVLLKAAEDGLLLKTPRAKTSEPGPKEKGMITVLGPETAGEVVMQQPQLAVEDLKARKQAKEKKRRRASGGDVEMTAGQAKVEDDDTVQPEAGDVMNVDNGEQTLEEMLASMGLDVSGQVRDTQKGQLAENIKAESLQVLISQALHSEDNELIERGLNVINDKVVTSTVRRLTSIEAGKLLSLLVAKLHAKPNRDNLVMWIRSILLYHAAHLMSAPNVQVALSSLQQLIGARLSVFQPMLALLGRLDLVLSQIGQLGGAVEQADGPDTPAIVYEEEETDDEEEDVEDAMVDESEGFSDEDEEWDSQDDTPAKGKEDNHAADDIYGESDEDLESLSS</sequence>